<dbReference type="AlphaFoldDB" id="A0A249KG76"/>
<keyword evidence="3" id="KW-0547">Nucleotide-binding</keyword>
<dbReference type="GO" id="GO:0016887">
    <property type="term" value="F:ATP hydrolysis activity"/>
    <property type="evidence" value="ECO:0007669"/>
    <property type="project" value="InterPro"/>
</dbReference>
<dbReference type="InterPro" id="IPR000383">
    <property type="entry name" value="Xaa-Pro-like_dom"/>
</dbReference>
<dbReference type="SUPFAM" id="SSF52540">
    <property type="entry name" value="P-loop containing nucleoside triphosphate hydrolases"/>
    <property type="match status" value="1"/>
</dbReference>
<comment type="similarity">
    <text evidence="1">Belongs to the ABC transporter superfamily.</text>
</comment>
<feature type="chain" id="PRO_5012399891" evidence="6">
    <location>
        <begin position="30"/>
        <end position="823"/>
    </location>
</feature>
<accession>A0A249KG76</accession>
<evidence type="ECO:0000256" key="5">
    <source>
        <dbReference type="ARBA" id="ARBA00022840"/>
    </source>
</evidence>
<dbReference type="Proteomes" id="UP000217215">
    <property type="component" value="Chromosome"/>
</dbReference>
<dbReference type="InterPro" id="IPR027417">
    <property type="entry name" value="P-loop_NTPase"/>
</dbReference>
<dbReference type="PANTHER" id="PTHR43335">
    <property type="entry name" value="ABC TRANSPORTER, ATP-BINDING PROTEIN"/>
    <property type="match status" value="1"/>
</dbReference>
<gene>
    <name evidence="8" type="ORF">A1sIA56_02085</name>
</gene>
<evidence type="ECO:0000256" key="2">
    <source>
        <dbReference type="ARBA" id="ARBA00022448"/>
    </source>
</evidence>
<dbReference type="KEGG" id="psuf:A1sIA56_02085"/>
<dbReference type="PROSITE" id="PS50893">
    <property type="entry name" value="ABC_TRANSPORTER_2"/>
    <property type="match status" value="1"/>
</dbReference>
<dbReference type="PANTHER" id="PTHR43335:SF4">
    <property type="entry name" value="ABC TRANSPORTER, ATP-BINDING PROTEIN"/>
    <property type="match status" value="1"/>
</dbReference>
<dbReference type="InterPro" id="IPR008979">
    <property type="entry name" value="Galactose-bd-like_sf"/>
</dbReference>
<dbReference type="InterPro" id="IPR003439">
    <property type="entry name" value="ABC_transporter-like_ATP-bd"/>
</dbReference>
<evidence type="ECO:0000256" key="3">
    <source>
        <dbReference type="ARBA" id="ARBA00022741"/>
    </source>
</evidence>
<dbReference type="Gene3D" id="3.40.50.300">
    <property type="entry name" value="P-loop containing nucleotide triphosphate hydrolases"/>
    <property type="match status" value="1"/>
</dbReference>
<dbReference type="GO" id="GO:0005524">
    <property type="term" value="F:ATP binding"/>
    <property type="evidence" value="ECO:0007669"/>
    <property type="project" value="UniProtKB-KW"/>
</dbReference>
<dbReference type="InterPro" id="IPR017871">
    <property type="entry name" value="ABC_transporter-like_CS"/>
</dbReference>
<dbReference type="SMART" id="SM00382">
    <property type="entry name" value="AAA"/>
    <property type="match status" value="1"/>
</dbReference>
<evidence type="ECO:0000313" key="9">
    <source>
        <dbReference type="Proteomes" id="UP000217215"/>
    </source>
</evidence>
<dbReference type="Pfam" id="PF08530">
    <property type="entry name" value="PepX_C"/>
    <property type="match status" value="1"/>
</dbReference>
<evidence type="ECO:0000256" key="1">
    <source>
        <dbReference type="ARBA" id="ARBA00005417"/>
    </source>
</evidence>
<keyword evidence="5 8" id="KW-0067">ATP-binding</keyword>
<dbReference type="PROSITE" id="PS00211">
    <property type="entry name" value="ABC_TRANSPORTER_1"/>
    <property type="match status" value="1"/>
</dbReference>
<keyword evidence="2" id="KW-0813">Transport</keyword>
<reference evidence="8 9" key="1">
    <citation type="submission" date="2016-07" db="EMBL/GenBank/DDBJ databases">
        <title>High microdiversification within the ubiquitous acI lineage of Actinobacteria.</title>
        <authorList>
            <person name="Neuenschwander S.M."/>
            <person name="Salcher M."/>
            <person name="Ghai R."/>
            <person name="Pernthaler J."/>
        </authorList>
    </citation>
    <scope>NUCLEOTIDE SEQUENCE [LARGE SCALE GENOMIC DNA]</scope>
    <source>
        <strain evidence="8">MMS-IA-56</strain>
    </source>
</reference>
<dbReference type="Pfam" id="PF00005">
    <property type="entry name" value="ABC_tran"/>
    <property type="match status" value="1"/>
</dbReference>
<keyword evidence="9" id="KW-1185">Reference proteome</keyword>
<dbReference type="SUPFAM" id="SSF53474">
    <property type="entry name" value="alpha/beta-Hydrolases"/>
    <property type="match status" value="1"/>
</dbReference>
<dbReference type="RefSeq" id="WP_095673304.1">
    <property type="nucleotide sequence ID" value="NZ_CP016773.1"/>
</dbReference>
<evidence type="ECO:0000256" key="6">
    <source>
        <dbReference type="SAM" id="SignalP"/>
    </source>
</evidence>
<proteinExistence type="inferred from homology"/>
<dbReference type="GO" id="GO:0008239">
    <property type="term" value="F:dipeptidyl-peptidase activity"/>
    <property type="evidence" value="ECO:0007669"/>
    <property type="project" value="InterPro"/>
</dbReference>
<dbReference type="InterPro" id="IPR003593">
    <property type="entry name" value="AAA+_ATPase"/>
</dbReference>
<dbReference type="InterPro" id="IPR029058">
    <property type="entry name" value="AB_hydrolase_fold"/>
</dbReference>
<dbReference type="SMART" id="SM00939">
    <property type="entry name" value="PepX_C"/>
    <property type="match status" value="1"/>
</dbReference>
<feature type="domain" description="ABC transporter" evidence="7">
    <location>
        <begin position="580"/>
        <end position="807"/>
    </location>
</feature>
<name>A0A249KG76_9ACTN</name>
<dbReference type="OrthoDB" id="9804819at2"/>
<dbReference type="InterPro" id="IPR013736">
    <property type="entry name" value="Xaa-Pro_dipept_C"/>
</dbReference>
<organism evidence="8 9">
    <name type="scientific">Candidatus Planktophila sulfonica</name>
    <dbReference type="NCBI Taxonomy" id="1884904"/>
    <lineage>
        <taxon>Bacteria</taxon>
        <taxon>Bacillati</taxon>
        <taxon>Actinomycetota</taxon>
        <taxon>Actinomycetes</taxon>
        <taxon>Candidatus Nanopelagicales</taxon>
        <taxon>Candidatus Nanopelagicaceae</taxon>
        <taxon>Candidatus Planktophila</taxon>
    </lineage>
</organism>
<evidence type="ECO:0000256" key="4">
    <source>
        <dbReference type="ARBA" id="ARBA00022801"/>
    </source>
</evidence>
<sequence>MRISGVKLQAVAALFVLSAISLTPISATADSVQIRTIDTANAVSLDTSLYLPKKVPAPAILIAHGFGGSKDSVATDAQFFVDKGFVVLTWTARGFGKSTGQISMNAPDAEVADTKALISYLSRNKNVLQDNSGDPRVGIMGSSYGGANALMTASADSRIDAVIADITWNDLQNNLFPQSAASVTTPGPFKKVWAGTFFSAVSLQGAYLGECGTFTQAWCDAYSNAAINGKPTAAESKLLESVSPKNYLQTITAPTLLSQGQADSLFPLTESFNSAKAIEKAKPNLPLALIWHAGGHDGGIDQTSYLREQYLQWFKKNLLKEKIEFPVFQFTKTNGSISLQDSTVIPKVFASSKLPTEATVKQLQLLTPTVALSFPIGGIPSAISALPGIGSAGALASRVASTIAGFSPALLPGQSGLIESAPLTEPISVVGPSSIKVRITSTTGDATLFFSLVTKSPSGSINQPNGVVAPVRLENIPQSGTEVTINLPATILDASVGDVLAVGVSSTDQGYELPKPSRFYSVSALSPLSYTTSDATASRAGSANLIWPIAAVLSVLLAAVYIRVRRPKIAPSHENSTALVEVENLGKVYKDGYRAVTDLSFSVERGQVVGLLGPNGAGKTTTLRMLMGLIFPTEGSIFIDGKPVYPGSEALANLGSFVEGPGFLPHLSGRENLSLYWRSIGRDGEQYLDEVVAITKLGTALDKKVRSYSQGMRQRLAIAQAMLGMPDLLVLDEPTNGLDPQQIAEMRQVLKDYAATGRTVIISSHLLAEVQQTCSHVVLMHRGQLISFGPMKKLLAKNRKANNLEEIFLELIGDDLVIGKEKK</sequence>
<keyword evidence="6" id="KW-0732">Signal</keyword>
<feature type="signal peptide" evidence="6">
    <location>
        <begin position="1"/>
        <end position="29"/>
    </location>
</feature>
<dbReference type="Gene3D" id="3.40.50.1820">
    <property type="entry name" value="alpha/beta hydrolase"/>
    <property type="match status" value="1"/>
</dbReference>
<keyword evidence="4" id="KW-0378">Hydrolase</keyword>
<dbReference type="SUPFAM" id="SSF49785">
    <property type="entry name" value="Galactose-binding domain-like"/>
    <property type="match status" value="1"/>
</dbReference>
<protein>
    <submittedName>
        <fullName evidence="8">ABC-2 type transport system ATP-binding protein</fullName>
    </submittedName>
</protein>
<dbReference type="EMBL" id="CP016773">
    <property type="protein sequence ID" value="ASY15709.1"/>
    <property type="molecule type" value="Genomic_DNA"/>
</dbReference>
<evidence type="ECO:0000259" key="7">
    <source>
        <dbReference type="PROSITE" id="PS50893"/>
    </source>
</evidence>
<evidence type="ECO:0000313" key="8">
    <source>
        <dbReference type="EMBL" id="ASY15709.1"/>
    </source>
</evidence>
<dbReference type="Pfam" id="PF02129">
    <property type="entry name" value="Peptidase_S15"/>
    <property type="match status" value="1"/>
</dbReference>